<dbReference type="Proteomes" id="UP000034399">
    <property type="component" value="Unassembled WGS sequence"/>
</dbReference>
<dbReference type="EMBL" id="JJPL01000065">
    <property type="protein sequence ID" value="KKG65658.1"/>
    <property type="molecule type" value="Genomic_DNA"/>
</dbReference>
<dbReference type="Proteomes" id="UP000034064">
    <property type="component" value="Unassembled WGS sequence"/>
</dbReference>
<evidence type="ECO:0000313" key="104">
    <source>
        <dbReference type="Proteomes" id="UP000034820"/>
    </source>
</evidence>
<dbReference type="Proteomes" id="UP000034468">
    <property type="component" value="Unassembled WGS sequence"/>
</dbReference>
<dbReference type="EMBL" id="JJPF01000069">
    <property type="protein sequence ID" value="KKG43127.1"/>
    <property type="molecule type" value="Genomic_DNA"/>
</dbReference>
<gene>
    <name evidence="57" type="ORF">DKM28_08105</name>
    <name evidence="5" type="ORF">DU30_17160</name>
    <name evidence="3" type="ORF">DU31_04200</name>
    <name evidence="12" type="ORF">DU33_19840</name>
    <name evidence="4" type="ORF">DU34_18500</name>
    <name evidence="8" type="ORF">DU35_17610</name>
    <name evidence="11" type="ORF">DU36_16950</name>
    <name evidence="35" type="ORF">DU37_16430</name>
    <name evidence="13" type="ORF">DU38_16670</name>
    <name evidence="9" type="ORF">DU39_16705</name>
    <name evidence="1" type="ORF">DU40_01440</name>
    <name evidence="10" type="ORF">DU41_16780</name>
    <name evidence="29" type="ORF">DU42_03175</name>
    <name evidence="19" type="ORF">DU43_02470</name>
    <name evidence="33" type="ORF">DU44_19505</name>
    <name evidence="15" type="ORF">DU45_19270</name>
    <name evidence="18" type="ORF">DU46_17560</name>
    <name evidence="2" type="ORF">DU47_01920</name>
    <name evidence="31" type="ORF">DU48_00215</name>
    <name evidence="6" type="ORF">DU49_17010</name>
    <name evidence="37" type="ORF">DU50_05620</name>
    <name evidence="28" type="ORF">DU51_16460</name>
    <name evidence="7" type="ORF">DU52_01270</name>
    <name evidence="38" type="ORF">DU54_03010</name>
    <name evidence="21" type="ORF">DU55_14725</name>
    <name evidence="27" type="ORF">DU56_18740</name>
    <name evidence="22" type="ORF">DU57_01815</name>
    <name evidence="34" type="ORF">DU58_03640</name>
    <name evidence="24" type="ORF">DU59_04525</name>
    <name evidence="36" type="ORF">DU60_16720</name>
    <name evidence="20" type="ORF">DU61_18480</name>
    <name evidence="30" type="ORF">DU62_17355</name>
    <name evidence="17" type="ORF">DU63_16530</name>
    <name evidence="14" type="ORF">DU64_00290</name>
    <name evidence="32" type="ORF">DU65_02405</name>
    <name evidence="26" type="ORF">DU66_00975</name>
    <name evidence="16" type="ORF">DU67_16335</name>
    <name evidence="25" type="ORF">DU68_18440</name>
    <name evidence="23" type="ORF">DU69_15805</name>
    <name evidence="39" type="ORF">DU71_18590</name>
    <name evidence="42" type="ORF">DU72_04570</name>
    <name evidence="46" type="ORF">DU73_10825</name>
    <name evidence="43" type="ORF">DU74_11775</name>
    <name evidence="44" type="ORF">DU75_04640</name>
    <name evidence="41" type="ORF">DU76_03770</name>
    <name evidence="48" type="ORF">DU77_01880</name>
    <name evidence="49" type="ORF">DU78_08380</name>
    <name evidence="52" type="ORF">DU79_08495</name>
    <name evidence="51" type="ORF">DU80_05720</name>
    <name evidence="56" type="ORF">DU81_00735</name>
    <name evidence="50" type="ORF">DU82_01950</name>
    <name evidence="55" type="ORF">DU83_02210</name>
    <name evidence="54" type="ORF">DU84_02905</name>
    <name evidence="40" type="ORF">DU85_06720</name>
    <name evidence="47" type="ORF">DU86_04125</name>
    <name evidence="45" type="ORF">DU87_04190</name>
    <name evidence="53" type="ORF">DU88_00845</name>
</gene>
<evidence type="ECO:0000313" key="81">
    <source>
        <dbReference type="Proteomes" id="UP000034259"/>
    </source>
</evidence>
<dbReference type="Proteomes" id="UP000034842">
    <property type="component" value="Unassembled WGS sequence"/>
</dbReference>
<proteinExistence type="predicted"/>
<dbReference type="EMBL" id="JJQB01000109">
    <property type="protein sequence ID" value="KKH17632.1"/>
    <property type="molecule type" value="Genomic_DNA"/>
</dbReference>
<evidence type="ECO:0000313" key="34">
    <source>
        <dbReference type="EMBL" id="KKH26668.1"/>
    </source>
</evidence>
<dbReference type="Proteomes" id="UP000034577">
    <property type="component" value="Unassembled WGS sequence"/>
</dbReference>
<dbReference type="EMBL" id="CP029709">
    <property type="protein sequence ID" value="QCR16003.1"/>
    <property type="molecule type" value="Genomic_DNA"/>
</dbReference>
<dbReference type="EMBL" id="JJQX01000257">
    <property type="protein sequence ID" value="KKH87643.1"/>
    <property type="molecule type" value="Genomic_DNA"/>
</dbReference>
<evidence type="ECO:0000313" key="111">
    <source>
        <dbReference type="Proteomes" id="UP000034950"/>
    </source>
</evidence>
<dbReference type="Proteomes" id="UP000034597">
    <property type="component" value="Unassembled WGS sequence"/>
</dbReference>
<dbReference type="Proteomes" id="UP000034872">
    <property type="component" value="Unassembled WGS sequence"/>
</dbReference>
<evidence type="ECO:0000313" key="9">
    <source>
        <dbReference type="EMBL" id="KKG43127.1"/>
    </source>
</evidence>
<evidence type="ECO:0000313" key="92">
    <source>
        <dbReference type="Proteomes" id="UP000034566"/>
    </source>
</evidence>
<evidence type="ECO:0000313" key="52">
    <source>
        <dbReference type="EMBL" id="KKH87643.1"/>
    </source>
</evidence>
<evidence type="ECO:0000313" key="7">
    <source>
        <dbReference type="EMBL" id="KKG34241.1"/>
    </source>
</evidence>
<dbReference type="Proteomes" id="UP000033885">
    <property type="component" value="Unassembled WGS sequence"/>
</dbReference>
<dbReference type="Proteomes" id="UP000034450">
    <property type="component" value="Unassembled WGS sequence"/>
</dbReference>
<dbReference type="EMBL" id="JJOS01000084">
    <property type="protein sequence ID" value="KKG01546.1"/>
    <property type="molecule type" value="Genomic_DNA"/>
</dbReference>
<protein>
    <submittedName>
        <fullName evidence="50">Uncharacterized protein</fullName>
    </submittedName>
</protein>
<dbReference type="EMBL" id="JJPU01000107">
    <property type="protein sequence ID" value="KKG96768.1"/>
    <property type="molecule type" value="Genomic_DNA"/>
</dbReference>
<dbReference type="EMBL" id="JJQC01000121">
    <property type="protein sequence ID" value="KKH19069.1"/>
    <property type="molecule type" value="Genomic_DNA"/>
</dbReference>
<evidence type="ECO:0000313" key="8">
    <source>
        <dbReference type="EMBL" id="KKG40475.1"/>
    </source>
</evidence>
<dbReference type="Proteomes" id="UP000033889">
    <property type="component" value="Unassembled WGS sequence"/>
</dbReference>
<evidence type="ECO:0000313" key="60">
    <source>
        <dbReference type="Proteomes" id="UP000033864"/>
    </source>
</evidence>
<evidence type="ECO:0000313" key="73">
    <source>
        <dbReference type="Proteomes" id="UP000034151"/>
    </source>
</evidence>
<organism evidence="50 58">
    <name type="scientific">Methanosarcina mazei</name>
    <name type="common">Methanosarcina frisia</name>
    <dbReference type="NCBI Taxonomy" id="2209"/>
    <lineage>
        <taxon>Archaea</taxon>
        <taxon>Methanobacteriati</taxon>
        <taxon>Methanobacteriota</taxon>
        <taxon>Stenosarchaea group</taxon>
        <taxon>Methanomicrobia</taxon>
        <taxon>Methanosarcinales</taxon>
        <taxon>Methanosarcinaceae</taxon>
        <taxon>Methanosarcina</taxon>
    </lineage>
</organism>
<evidence type="ECO:0000313" key="84">
    <source>
        <dbReference type="Proteomes" id="UP000034338"/>
    </source>
</evidence>
<evidence type="ECO:0000313" key="55">
    <source>
        <dbReference type="EMBL" id="KKI03098.1"/>
    </source>
</evidence>
<dbReference type="Proteomes" id="UP000034672">
    <property type="component" value="Unassembled WGS sequence"/>
</dbReference>
<evidence type="ECO:0000313" key="29">
    <source>
        <dbReference type="EMBL" id="KKH12671.1"/>
    </source>
</evidence>
<accession>A0A0F8RV22</accession>
<dbReference type="EMBL" id="JJQZ01000026">
    <property type="protein sequence ID" value="KKH98884.1"/>
    <property type="molecule type" value="Genomic_DNA"/>
</dbReference>
<dbReference type="EMBL" id="JJOR01000062">
    <property type="protein sequence ID" value="KKG05779.1"/>
    <property type="molecule type" value="Genomic_DNA"/>
</dbReference>
<keyword evidence="94" id="KW-1185">Reference proteome</keyword>
<dbReference type="Proteomes" id="UP000034232">
    <property type="component" value="Unassembled WGS sequence"/>
</dbReference>
<dbReference type="EMBL" id="JJQT01000141">
    <property type="protein sequence ID" value="KKH77418.1"/>
    <property type="molecule type" value="Genomic_DNA"/>
</dbReference>
<evidence type="ECO:0000313" key="10">
    <source>
        <dbReference type="EMBL" id="KKG43785.1"/>
    </source>
</evidence>
<evidence type="ECO:0000313" key="54">
    <source>
        <dbReference type="EMBL" id="KKH98884.1"/>
    </source>
</evidence>
<evidence type="ECO:0000313" key="107">
    <source>
        <dbReference type="Proteomes" id="UP000034921"/>
    </source>
</evidence>
<dbReference type="Proteomes" id="UP000034758">
    <property type="component" value="Unassembled WGS sequence"/>
</dbReference>
<dbReference type="EMBL" id="JJRB01000087">
    <property type="protein sequence ID" value="KKI03098.1"/>
    <property type="molecule type" value="Genomic_DNA"/>
</dbReference>
<dbReference type="Proteomes" id="UP000034151">
    <property type="component" value="Unassembled WGS sequence"/>
</dbReference>
<dbReference type="Proteomes" id="UP000034667">
    <property type="component" value="Unassembled WGS sequence"/>
</dbReference>
<evidence type="ECO:0000313" key="25">
    <source>
        <dbReference type="EMBL" id="KKG96124.1"/>
    </source>
</evidence>
<evidence type="ECO:0000313" key="76">
    <source>
        <dbReference type="Proteomes" id="UP000034195"/>
    </source>
</evidence>
<dbReference type="EMBL" id="JJPH01000121">
    <property type="protein sequence ID" value="KKG48880.1"/>
    <property type="molecule type" value="Genomic_DNA"/>
</dbReference>
<dbReference type="Proteomes" id="UP000034298">
    <property type="component" value="Unassembled WGS sequence"/>
</dbReference>
<dbReference type="EMBL" id="JJPX01000038">
    <property type="protein sequence ID" value="KKH12671.1"/>
    <property type="molecule type" value="Genomic_DNA"/>
</dbReference>
<dbReference type="Proteomes" id="UP000033933">
    <property type="component" value="Unassembled WGS sequence"/>
</dbReference>
<evidence type="ECO:0000313" key="94">
    <source>
        <dbReference type="Proteomes" id="UP000034578"/>
    </source>
</evidence>
<evidence type="ECO:0000313" key="14">
    <source>
        <dbReference type="EMBL" id="KKG60174.1"/>
    </source>
</evidence>
<evidence type="ECO:0000313" key="41">
    <source>
        <dbReference type="EMBL" id="KKH51392.1"/>
    </source>
</evidence>
<dbReference type="Proteomes" id="UP000034424">
    <property type="component" value="Unassembled WGS sequence"/>
</dbReference>
<evidence type="ECO:0000313" key="68">
    <source>
        <dbReference type="Proteomes" id="UP000034040"/>
    </source>
</evidence>
<evidence type="ECO:0000313" key="108">
    <source>
        <dbReference type="Proteomes" id="UP000034925"/>
    </source>
</evidence>
<name>A0A0F8RV22_METMZ</name>
<dbReference type="GeneID" id="24864627"/>
<evidence type="ECO:0000313" key="16">
    <source>
        <dbReference type="EMBL" id="KKG65658.1"/>
    </source>
</evidence>
<evidence type="ECO:0000313" key="30">
    <source>
        <dbReference type="EMBL" id="KKH15136.1"/>
    </source>
</evidence>
<evidence type="ECO:0000313" key="42">
    <source>
        <dbReference type="EMBL" id="KKH52040.1"/>
    </source>
</evidence>
<evidence type="ECO:0000313" key="98">
    <source>
        <dbReference type="Proteomes" id="UP000034668"/>
    </source>
</evidence>
<dbReference type="EMBL" id="JJQF01000108">
    <property type="protein sequence ID" value="KKH28729.1"/>
    <property type="molecule type" value="Genomic_DNA"/>
</dbReference>
<dbReference type="Proteomes" id="UP000033835">
    <property type="component" value="Unassembled WGS sequence"/>
</dbReference>
<dbReference type="Proteomes" id="UP000034733">
    <property type="component" value="Unassembled WGS sequence"/>
</dbReference>
<evidence type="ECO:0000313" key="109">
    <source>
        <dbReference type="Proteomes" id="UP000034937"/>
    </source>
</evidence>
<evidence type="ECO:0000313" key="28">
    <source>
        <dbReference type="EMBL" id="KKH11786.1"/>
    </source>
</evidence>
<dbReference type="EMBL" id="JJPE01000088">
    <property type="protein sequence ID" value="KKG43785.1"/>
    <property type="molecule type" value="Genomic_DNA"/>
</dbReference>
<evidence type="ECO:0000313" key="56">
    <source>
        <dbReference type="EMBL" id="KKI06041.1"/>
    </source>
</evidence>
<dbReference type="Proteomes" id="UP000034937">
    <property type="component" value="Unassembled WGS sequence"/>
</dbReference>
<dbReference type="EMBL" id="JJPP01000016">
    <property type="protein sequence ID" value="KKG83431.1"/>
    <property type="molecule type" value="Genomic_DNA"/>
</dbReference>
<dbReference type="EMBL" id="JJPI01000134">
    <property type="protein sequence ID" value="KKG50722.1"/>
    <property type="molecule type" value="Genomic_DNA"/>
</dbReference>
<evidence type="ECO:0000313" key="1">
    <source>
        <dbReference type="EMBL" id="KKF98543.1"/>
    </source>
</evidence>
<dbReference type="EMBL" id="JJPR01000065">
    <property type="protein sequence ID" value="KKG87615.1"/>
    <property type="molecule type" value="Genomic_DNA"/>
</dbReference>
<evidence type="ECO:0000313" key="70">
    <source>
        <dbReference type="Proteomes" id="UP000034064"/>
    </source>
</evidence>
<evidence type="ECO:0000313" key="77">
    <source>
        <dbReference type="Proteomes" id="UP000034227"/>
    </source>
</evidence>
<dbReference type="EMBL" id="JJPW01000033">
    <property type="protein sequence ID" value="KKH02382.1"/>
    <property type="molecule type" value="Genomic_DNA"/>
</dbReference>
<evidence type="ECO:0000313" key="5">
    <source>
        <dbReference type="EMBL" id="KKG31870.1"/>
    </source>
</evidence>
<dbReference type="Proteomes" id="UP000034152">
    <property type="component" value="Unassembled WGS sequence"/>
</dbReference>
<dbReference type="Proteomes" id="UP000034547">
    <property type="component" value="Unassembled WGS sequence"/>
</dbReference>
<dbReference type="Proteomes" id="UP000034142">
    <property type="component" value="Unassembled WGS sequence"/>
</dbReference>
<evidence type="ECO:0000313" key="65">
    <source>
        <dbReference type="Proteomes" id="UP000033987"/>
    </source>
</evidence>
<dbReference type="Proteomes" id="UP000034820">
    <property type="component" value="Unassembled WGS sequence"/>
</dbReference>
<dbReference type="Proteomes" id="UP000034074">
    <property type="component" value="Unassembled WGS sequence"/>
</dbReference>
<evidence type="ECO:0000313" key="24">
    <source>
        <dbReference type="EMBL" id="KKG95102.1"/>
    </source>
</evidence>
<evidence type="ECO:0000313" key="97">
    <source>
        <dbReference type="Proteomes" id="UP000034667"/>
    </source>
</evidence>
<dbReference type="Proteomes" id="UP000034944">
    <property type="component" value="Unassembled WGS sequence"/>
</dbReference>
<evidence type="ECO:0000313" key="67">
    <source>
        <dbReference type="Proteomes" id="UP000034021"/>
    </source>
</evidence>
<evidence type="ECO:0000313" key="49">
    <source>
        <dbReference type="EMBL" id="KKH77418.1"/>
    </source>
</evidence>
<evidence type="ECO:0000313" key="112">
    <source>
        <dbReference type="Proteomes" id="UP000300067"/>
    </source>
</evidence>
<dbReference type="Proteomes" id="UP000034253">
    <property type="component" value="Unassembled WGS sequence"/>
</dbReference>
<evidence type="ECO:0000313" key="61">
    <source>
        <dbReference type="Proteomes" id="UP000033878"/>
    </source>
</evidence>
<evidence type="ECO:0000313" key="64">
    <source>
        <dbReference type="Proteomes" id="UP000033933"/>
    </source>
</evidence>
<evidence type="ECO:0000313" key="82">
    <source>
        <dbReference type="Proteomes" id="UP000034279"/>
    </source>
</evidence>
<evidence type="ECO:0000313" key="44">
    <source>
        <dbReference type="EMBL" id="KKH65123.1"/>
    </source>
</evidence>
<evidence type="ECO:0000313" key="78">
    <source>
        <dbReference type="Proteomes" id="UP000034232"/>
    </source>
</evidence>
<evidence type="ECO:0000313" key="43">
    <source>
        <dbReference type="EMBL" id="KKH55825.1"/>
    </source>
</evidence>
<dbReference type="EMBL" id="JJOU01000086">
    <property type="protein sequence ID" value="KKG15537.1"/>
    <property type="molecule type" value="Genomic_DNA"/>
</dbReference>
<evidence type="ECO:0000313" key="46">
    <source>
        <dbReference type="EMBL" id="KKH69388.1"/>
    </source>
</evidence>
<evidence type="ECO:0000313" key="53">
    <source>
        <dbReference type="EMBL" id="KKH88057.1"/>
    </source>
</evidence>
<evidence type="ECO:0000313" key="80">
    <source>
        <dbReference type="Proteomes" id="UP000034253"/>
    </source>
</evidence>
<evidence type="ECO:0000313" key="95">
    <source>
        <dbReference type="Proteomes" id="UP000034597"/>
    </source>
</evidence>
<dbReference type="EMBL" id="JJQE01000013">
    <property type="protein sequence ID" value="KKH32566.1"/>
    <property type="molecule type" value="Genomic_DNA"/>
</dbReference>
<evidence type="ECO:0000313" key="66">
    <source>
        <dbReference type="Proteomes" id="UP000034001"/>
    </source>
</evidence>
<dbReference type="Proteomes" id="UP000033878">
    <property type="component" value="Unassembled WGS sequence"/>
</dbReference>
<evidence type="ECO:0000313" key="110">
    <source>
        <dbReference type="Proteomes" id="UP000034944"/>
    </source>
</evidence>
<evidence type="ECO:0000313" key="17">
    <source>
        <dbReference type="EMBL" id="KKG70590.1"/>
    </source>
</evidence>
<evidence type="ECO:0000313" key="27">
    <source>
        <dbReference type="EMBL" id="KKH02382.1"/>
    </source>
</evidence>
<evidence type="ECO:0000313" key="11">
    <source>
        <dbReference type="EMBL" id="KKG48880.1"/>
    </source>
</evidence>
<dbReference type="EMBL" id="JJQK01000110">
    <property type="protein sequence ID" value="KKH52040.1"/>
    <property type="molecule type" value="Genomic_DNA"/>
</dbReference>
<dbReference type="EMBL" id="JJQO01000145">
    <property type="protein sequence ID" value="KKH65123.1"/>
    <property type="molecule type" value="Genomic_DNA"/>
</dbReference>
<dbReference type="EMBL" id="JJPM01000078">
    <property type="protein sequence ID" value="KKG78131.1"/>
    <property type="molecule type" value="Genomic_DNA"/>
</dbReference>
<dbReference type="Proteomes" id="UP000034921">
    <property type="component" value="Unassembled WGS sequence"/>
</dbReference>
<evidence type="ECO:0000313" key="45">
    <source>
        <dbReference type="EMBL" id="KKH65739.1"/>
    </source>
</evidence>
<dbReference type="Proteomes" id="UP000034047">
    <property type="component" value="Unassembled WGS sequence"/>
</dbReference>
<dbReference type="Proteomes" id="UP000034950">
    <property type="component" value="Unassembled WGS sequence"/>
</dbReference>
<evidence type="ECO:0000313" key="23">
    <source>
        <dbReference type="EMBL" id="KKG95091.1"/>
    </source>
</evidence>
<reference evidence="58 59" key="1">
    <citation type="journal article" date="2015" name="ISME J.">
        <title>Genomic and phenotypic differentiation among Methanosarcina mazei populations from Columbia River sediment.</title>
        <authorList>
            <person name="Youngblut N.D."/>
            <person name="Wirth J.S."/>
            <person name="Henriksen J.R."/>
            <person name="Smith M."/>
            <person name="Simon H."/>
            <person name="Metcalf W.W."/>
            <person name="Whitaker R.J."/>
        </authorList>
    </citation>
    <scope>NUCLEOTIDE SEQUENCE [LARGE SCALE GENOMIC DNA]</scope>
    <source>
        <strain evidence="33 70">1.F.A.1A.3</strain>
        <strain evidence="31 101">1.F.A.1B.3</strain>
        <strain evidence="32 65">1.F.A.1B.4</strain>
        <strain evidence="34 77">1.F.A.2.8</strain>
        <strain evidence="36 107">1.F.M.0.5</strain>
        <strain evidence="35 84">1.H.A.0.1</strain>
        <strain evidence="38 102">1.H.A.1A.1</strain>
        <strain evidence="37 67">1.H.A.1A.3</strain>
        <strain evidence="39 99">1.H.A.1A.4</strain>
        <strain evidence="40 60">1.H.A.1A.6</strain>
        <strain evidence="42 81">1.H.A.2.1</strain>
        <strain evidence="41 78">1.H.A.2.3</strain>
        <strain evidence="43 89">1.H.A.2.6</strain>
        <strain evidence="44 100">1.H.A.2.7</strain>
        <strain evidence="46">1.H.A.2.8</strain>
        <strain evidence="45 64">1.H.M.0.1</strain>
        <strain evidence="47 108">1.H.M.1A.1</strain>
        <strain evidence="48 68">1.H.M.1A.2</strain>
        <strain evidence="49 105">1.H.M.1A.3</strain>
        <strain evidence="51 74">1.H.M.2.1</strain>
        <strain evidence="50 58">1.H.M.2.2</strain>
        <strain evidence="53 109">1.H.M.2.3</strain>
        <strain evidence="52 98">1.H.M.2.4</strain>
        <strain evidence="54 106">1.H.T.2.1</strain>
        <strain evidence="56 62">1.H.T.2.3</strain>
        <strain evidence="55 91">1.H.T.2.5</strain>
        <strain evidence="3 72">2.F.A.2.3</strain>
        <strain evidence="2 94">2.F.A.2.4</strain>
        <strain evidence="1 95">2.F.T.0.2</strain>
        <strain evidence="4 69">2.F.T.2.6</strain>
        <strain evidence="7 86">3.F.A.1A.1</strain>
        <strain evidence="6 61">3.F.A.1A.3</strain>
        <strain evidence="5 83">3.F.A.1B.1</strain>
        <strain evidence="8 93">3.F.A.2.12</strain>
        <strain evidence="10 97">3.F.A.2.3</strain>
        <strain evidence="9 73">3.F.A.2.5</strain>
        <strain evidence="13 76">3.F.A.2.6</strain>
        <strain evidence="11 79">3.F.A.2.7</strain>
        <strain evidence="12 75">3.F.T.1A.1</strain>
        <strain evidence="14 82">3.F.T.1A.2</strain>
        <strain evidence="15 92">3.F.T.1A.4</strain>
        <strain evidence="16 88">3.F.T.2.1</strain>
        <strain evidence="19">3.H.A.1A.1</strain>
        <strain evidence="18 71">3.H.A.1A.2</strain>
        <strain evidence="17 66">3.H.A.2.1</strain>
        <strain evidence="21 103">3.H.A.2.4</strain>
        <strain evidence="20 63">3.H.A.2.5</strain>
        <strain evidence="22 111">3.H.A.2.6</strain>
        <strain evidence="24 87">3.H.A.2.8</strain>
        <strain evidence="23 96">3.H.M.1A.1</strain>
        <strain evidence="26 90">3.H.M.1B.1</strain>
        <strain evidence="25 59">3.H.M.1B.2</strain>
        <strain evidence="27 80">3.H.M.1B.5</strain>
        <strain evidence="29 85">3.H.M.2.7</strain>
        <strain evidence="28 104">3.H.T.1A.1</strain>
        <strain evidence="30 110">3.H.T.1A.2</strain>
    </source>
</reference>
<dbReference type="EMBL" id="JJQQ01000115">
    <property type="protein sequence ID" value="KKH65739.1"/>
    <property type="molecule type" value="Genomic_DNA"/>
</dbReference>
<dbReference type="Proteomes" id="UP000034243">
    <property type="component" value="Unassembled WGS sequence"/>
</dbReference>
<dbReference type="EMBL" id="JJQP01000059">
    <property type="protein sequence ID" value="KKH69388.1"/>
    <property type="molecule type" value="Genomic_DNA"/>
</dbReference>
<evidence type="ECO:0000313" key="103">
    <source>
        <dbReference type="Proteomes" id="UP000034817"/>
    </source>
</evidence>
<evidence type="ECO:0000313" key="2">
    <source>
        <dbReference type="EMBL" id="KKG01546.1"/>
    </source>
</evidence>
<evidence type="ECO:0000313" key="33">
    <source>
        <dbReference type="EMBL" id="KKH20714.1"/>
    </source>
</evidence>
<evidence type="ECO:0000313" key="105">
    <source>
        <dbReference type="Proteomes" id="UP000034842"/>
    </source>
</evidence>
<evidence type="ECO:0000313" key="48">
    <source>
        <dbReference type="EMBL" id="KKH77376.1"/>
    </source>
</evidence>
<evidence type="ECO:0000313" key="69">
    <source>
        <dbReference type="Proteomes" id="UP000034047"/>
    </source>
</evidence>
<dbReference type="EMBL" id="JJQG01000052">
    <property type="protein sequence ID" value="KKH40423.1"/>
    <property type="molecule type" value="Genomic_DNA"/>
</dbReference>
<dbReference type="AlphaFoldDB" id="A0A0F8RV22"/>
<evidence type="ECO:0000313" key="99">
    <source>
        <dbReference type="Proteomes" id="UP000034672"/>
    </source>
</evidence>
<evidence type="ECO:0000313" key="51">
    <source>
        <dbReference type="EMBL" id="KKH83136.1"/>
    </source>
</evidence>
<dbReference type="Proteomes" id="UP000034657">
    <property type="component" value="Unassembled WGS sequence"/>
</dbReference>
<dbReference type="Proteomes" id="UP000034668">
    <property type="component" value="Unassembled WGS sequence"/>
</dbReference>
<evidence type="ECO:0000313" key="90">
    <source>
        <dbReference type="Proteomes" id="UP000034468"/>
    </source>
</evidence>
<dbReference type="Proteomes" id="UP000034566">
    <property type="component" value="Unassembled WGS sequence"/>
</dbReference>
<dbReference type="EMBL" id="JJPZ01000002">
    <property type="protein sequence ID" value="KKH15136.1"/>
    <property type="molecule type" value="Genomic_DNA"/>
</dbReference>
<evidence type="ECO:0000313" key="35">
    <source>
        <dbReference type="EMBL" id="KKH28729.1"/>
    </source>
</evidence>
<evidence type="ECO:0000313" key="72">
    <source>
        <dbReference type="Proteomes" id="UP000034142"/>
    </source>
</evidence>
<dbReference type="EMBL" id="JJPY01000014">
    <property type="protein sequence ID" value="KKH11786.1"/>
    <property type="molecule type" value="Genomic_DNA"/>
</dbReference>
<evidence type="ECO:0000313" key="22">
    <source>
        <dbReference type="EMBL" id="KKG87615.1"/>
    </source>
</evidence>
<dbReference type="Proteomes" id="UP000034578">
    <property type="component" value="Unassembled WGS sequence"/>
</dbReference>
<dbReference type="EMBL" id="JJQU01000177">
    <property type="protein sequence ID" value="KKH83136.1"/>
    <property type="molecule type" value="Genomic_DNA"/>
</dbReference>
<evidence type="ECO:0000313" key="50">
    <source>
        <dbReference type="EMBL" id="KKH81575.1"/>
    </source>
</evidence>
<evidence type="ECO:0000313" key="18">
    <source>
        <dbReference type="EMBL" id="KKG75831.1"/>
    </source>
</evidence>
<evidence type="ECO:0000313" key="96">
    <source>
        <dbReference type="Proteomes" id="UP000034657"/>
    </source>
</evidence>
<evidence type="ECO:0000313" key="63">
    <source>
        <dbReference type="Proteomes" id="UP000033889"/>
    </source>
</evidence>
<evidence type="ECO:0000313" key="83">
    <source>
        <dbReference type="Proteomes" id="UP000034298"/>
    </source>
</evidence>
<dbReference type="Proteomes" id="UP000034021">
    <property type="component" value="Unassembled WGS sequence"/>
</dbReference>
<dbReference type="Proteomes" id="UP000033864">
    <property type="component" value="Unassembled WGS sequence"/>
</dbReference>
<dbReference type="EMBL" id="JJQI01000019">
    <property type="protein sequence ID" value="KKH42212.1"/>
    <property type="molecule type" value="Genomic_DNA"/>
</dbReference>
<dbReference type="EMBL" id="JJQR01000095">
    <property type="protein sequence ID" value="KKH74379.1"/>
    <property type="molecule type" value="Genomic_DNA"/>
</dbReference>
<evidence type="ECO:0000313" key="79">
    <source>
        <dbReference type="Proteomes" id="UP000034243"/>
    </source>
</evidence>
<evidence type="ECO:0000313" key="32">
    <source>
        <dbReference type="EMBL" id="KKH19069.1"/>
    </source>
</evidence>
<dbReference type="EMBL" id="JJPT01000013">
    <property type="protein sequence ID" value="KKG95091.1"/>
    <property type="molecule type" value="Genomic_DNA"/>
</dbReference>
<dbReference type="Proteomes" id="UP000034040">
    <property type="component" value="Unassembled WGS sequence"/>
</dbReference>
<dbReference type="Proteomes" id="UP000033987">
    <property type="component" value="Unassembled WGS sequence"/>
</dbReference>
<evidence type="ECO:0000313" key="93">
    <source>
        <dbReference type="Proteomes" id="UP000034577"/>
    </source>
</evidence>
<evidence type="ECO:0000313" key="37">
    <source>
        <dbReference type="EMBL" id="KKH38853.1"/>
    </source>
</evidence>
<dbReference type="EMBL" id="JJQH01000120">
    <property type="protein sequence ID" value="KKH38853.1"/>
    <property type="molecule type" value="Genomic_DNA"/>
</dbReference>
<evidence type="ECO:0000313" key="19">
    <source>
        <dbReference type="EMBL" id="KKG78131.1"/>
    </source>
</evidence>
<evidence type="ECO:0000313" key="74">
    <source>
        <dbReference type="Proteomes" id="UP000034152"/>
    </source>
</evidence>
<dbReference type="EMBL" id="JJOT01000121">
    <property type="protein sequence ID" value="KKF98543.1"/>
    <property type="molecule type" value="Genomic_DNA"/>
</dbReference>
<evidence type="ECO:0000313" key="106">
    <source>
        <dbReference type="Proteomes" id="UP000034872"/>
    </source>
</evidence>
<evidence type="ECO:0000313" key="89">
    <source>
        <dbReference type="Proteomes" id="UP000034450"/>
    </source>
</evidence>
<dbReference type="Proteomes" id="UP000034409">
    <property type="component" value="Unassembled WGS sequence"/>
</dbReference>
<dbReference type="Proteomes" id="UP000034387">
    <property type="component" value="Unassembled WGS sequence"/>
</dbReference>
<evidence type="ECO:0000313" key="38">
    <source>
        <dbReference type="EMBL" id="KKH40423.1"/>
    </source>
</evidence>
<dbReference type="EMBL" id="JJPV01000129">
    <property type="protein sequence ID" value="KKG96124.1"/>
    <property type="molecule type" value="Genomic_DNA"/>
</dbReference>
<evidence type="ECO:0000313" key="87">
    <source>
        <dbReference type="Proteomes" id="UP000034409"/>
    </source>
</evidence>
<dbReference type="Proteomes" id="UP000034001">
    <property type="component" value="Unassembled WGS sequence"/>
</dbReference>
<evidence type="ECO:0000313" key="58">
    <source>
        <dbReference type="Proteomes" id="UP000033814"/>
    </source>
</evidence>
<evidence type="ECO:0000313" key="13">
    <source>
        <dbReference type="EMBL" id="KKG55624.1"/>
    </source>
</evidence>
<reference evidence="57 112" key="2">
    <citation type="submission" date="2018-05" db="EMBL/GenBank/DDBJ databases">
        <title>Methanosarcina gilichinskyana sp. nov., a novel methanogenic archaeon isolated from Holocene permafrost, North East Russia.</title>
        <authorList>
            <person name="Oshurkova V."/>
            <person name="Meer M."/>
            <person name="Bochkareva O."/>
            <person name="Shcherbakova V."/>
        </authorList>
    </citation>
    <scope>NUCLEOTIDE SEQUENCE [LARGE SCALE GENOMIC DNA]</scope>
    <source>
        <strain evidence="57 112">JL01</strain>
    </source>
</reference>
<dbReference type="EMBL" id="JJPK01000012">
    <property type="protein sequence ID" value="KKG65417.1"/>
    <property type="molecule type" value="Genomic_DNA"/>
</dbReference>
<dbReference type="Proteomes" id="UP000033814">
    <property type="component" value="Unassembled WGS sequence"/>
</dbReference>
<evidence type="ECO:0000313" key="101">
    <source>
        <dbReference type="Proteomes" id="UP000034733"/>
    </source>
</evidence>
<evidence type="ECO:0000313" key="4">
    <source>
        <dbReference type="EMBL" id="KKG15537.1"/>
    </source>
</evidence>
<dbReference type="Proteomes" id="UP000034227">
    <property type="component" value="Unassembled WGS sequence"/>
</dbReference>
<dbReference type="EMBL" id="JJPO01000131">
    <property type="protein sequence ID" value="KKG70590.1"/>
    <property type="molecule type" value="Genomic_DNA"/>
</dbReference>
<evidence type="ECO:0000313" key="88">
    <source>
        <dbReference type="Proteomes" id="UP000034424"/>
    </source>
</evidence>
<dbReference type="EMBL" id="JJPS01000007">
    <property type="protein sequence ID" value="KKG95102.1"/>
    <property type="molecule type" value="Genomic_DNA"/>
</dbReference>
<dbReference type="EMBL" id="JJQD01000132">
    <property type="protein sequence ID" value="KKH26668.1"/>
    <property type="molecule type" value="Genomic_DNA"/>
</dbReference>
<evidence type="ECO:0000313" key="57">
    <source>
        <dbReference type="EMBL" id="QCR16003.1"/>
    </source>
</evidence>
<dbReference type="EMBL" id="JJQS01000028">
    <property type="protein sequence ID" value="KKH77376.1"/>
    <property type="molecule type" value="Genomic_DNA"/>
</dbReference>
<dbReference type="EMBL" id="JJPA01000096">
    <property type="protein sequence ID" value="KKG34241.1"/>
    <property type="molecule type" value="Genomic_DNA"/>
</dbReference>
<dbReference type="EMBL" id="JJQA01000009">
    <property type="protein sequence ID" value="KKH20714.1"/>
    <property type="molecule type" value="Genomic_DNA"/>
</dbReference>
<dbReference type="EMBL" id="JJPN01000003">
    <property type="protein sequence ID" value="KKG75831.1"/>
    <property type="molecule type" value="Genomic_DNA"/>
</dbReference>
<dbReference type="RefSeq" id="WP_048036496.1">
    <property type="nucleotide sequence ID" value="NZ_CP029709.1"/>
</dbReference>
<dbReference type="Proteomes" id="UP000034188">
    <property type="component" value="Unassembled WGS sequence"/>
</dbReference>
<evidence type="ECO:0000313" key="59">
    <source>
        <dbReference type="Proteomes" id="UP000033835"/>
    </source>
</evidence>
<evidence type="ECO:0000313" key="47">
    <source>
        <dbReference type="EMBL" id="KKH74379.1"/>
    </source>
</evidence>
<dbReference type="Proteomes" id="UP000300067">
    <property type="component" value="Chromosome"/>
</dbReference>
<evidence type="ECO:0000313" key="39">
    <source>
        <dbReference type="EMBL" id="KKH42212.1"/>
    </source>
</evidence>
<dbReference type="Proteomes" id="UP000034817">
    <property type="component" value="Unassembled WGS sequence"/>
</dbReference>
<evidence type="ECO:0000313" key="3">
    <source>
        <dbReference type="EMBL" id="KKG05779.1"/>
    </source>
</evidence>
<dbReference type="EMBL" id="JJPQ01000122">
    <property type="protein sequence ID" value="KKG79949.1"/>
    <property type="molecule type" value="Genomic_DNA"/>
</dbReference>
<evidence type="ECO:0000313" key="86">
    <source>
        <dbReference type="Proteomes" id="UP000034399"/>
    </source>
</evidence>
<dbReference type="EMBL" id="JJPC01000133">
    <property type="protein sequence ID" value="KKG31870.1"/>
    <property type="molecule type" value="Genomic_DNA"/>
</dbReference>
<evidence type="ECO:0000313" key="6">
    <source>
        <dbReference type="EMBL" id="KKG33895.1"/>
    </source>
</evidence>
<evidence type="ECO:0000313" key="71">
    <source>
        <dbReference type="Proteomes" id="UP000034074"/>
    </source>
</evidence>
<evidence type="ECO:0000313" key="21">
    <source>
        <dbReference type="EMBL" id="KKG83431.1"/>
    </source>
</evidence>
<dbReference type="EMBL" id="JJQN01000169">
    <property type="protein sequence ID" value="KKH55825.1"/>
    <property type="molecule type" value="Genomic_DNA"/>
</dbReference>
<dbReference type="EMBL" id="JJPJ01000108">
    <property type="protein sequence ID" value="KKG60174.1"/>
    <property type="molecule type" value="Genomic_DNA"/>
</dbReference>
<dbReference type="Proteomes" id="UP000034925">
    <property type="component" value="Unassembled WGS sequence"/>
</dbReference>
<dbReference type="EMBL" id="JJQW01000067">
    <property type="protein sequence ID" value="KKH88057.1"/>
    <property type="molecule type" value="Genomic_DNA"/>
</dbReference>
<evidence type="ECO:0000313" key="91">
    <source>
        <dbReference type="Proteomes" id="UP000034547"/>
    </source>
</evidence>
<dbReference type="PATRIC" id="fig|2209.39.peg.3640"/>
<evidence type="ECO:0000313" key="36">
    <source>
        <dbReference type="EMBL" id="KKH32566.1"/>
    </source>
</evidence>
<evidence type="ECO:0000313" key="12">
    <source>
        <dbReference type="EMBL" id="KKG50722.1"/>
    </source>
</evidence>
<evidence type="ECO:0000313" key="26">
    <source>
        <dbReference type="EMBL" id="KKG96768.1"/>
    </source>
</evidence>
<sequence length="62" mass="7701">MKFMDSSITSRQKDLLIKSLNYMERHKKIDQYCKEYYKNSWTDLSFDEVNNLIRMLDKMAWR</sequence>
<dbReference type="EMBL" id="JJPB01000033">
    <property type="protein sequence ID" value="KKG33895.1"/>
    <property type="molecule type" value="Genomic_DNA"/>
</dbReference>
<dbReference type="EMBL" id="JJPG01000021">
    <property type="protein sequence ID" value="KKG55624.1"/>
    <property type="molecule type" value="Genomic_DNA"/>
</dbReference>
<evidence type="ECO:0000313" key="75">
    <source>
        <dbReference type="Proteomes" id="UP000034188"/>
    </source>
</evidence>
<evidence type="ECO:0000313" key="40">
    <source>
        <dbReference type="EMBL" id="KKH46962.1"/>
    </source>
</evidence>
<dbReference type="EMBL" id="JJQV01000110">
    <property type="protein sequence ID" value="KKH81575.1"/>
    <property type="molecule type" value="Genomic_DNA"/>
</dbReference>
<evidence type="ECO:0000313" key="85">
    <source>
        <dbReference type="Proteomes" id="UP000034387"/>
    </source>
</evidence>
<dbReference type="Proteomes" id="UP000034259">
    <property type="component" value="Unassembled WGS sequence"/>
</dbReference>
<evidence type="ECO:0000313" key="15">
    <source>
        <dbReference type="EMBL" id="KKG65417.1"/>
    </source>
</evidence>
<dbReference type="Proteomes" id="UP000034279">
    <property type="component" value="Unassembled WGS sequence"/>
</dbReference>
<dbReference type="EMBL" id="JJRA01000023">
    <property type="protein sequence ID" value="KKI06041.1"/>
    <property type="molecule type" value="Genomic_DNA"/>
</dbReference>
<dbReference type="OrthoDB" id="130521at2157"/>
<dbReference type="EMBL" id="JJQJ01000151">
    <property type="protein sequence ID" value="KKH46962.1"/>
    <property type="molecule type" value="Genomic_DNA"/>
</dbReference>
<dbReference type="Proteomes" id="UP000034338">
    <property type="component" value="Unassembled WGS sequence"/>
</dbReference>
<evidence type="ECO:0000313" key="20">
    <source>
        <dbReference type="EMBL" id="KKG79949.1"/>
    </source>
</evidence>
<dbReference type="Proteomes" id="UP000034692">
    <property type="component" value="Unassembled WGS sequence"/>
</dbReference>
<dbReference type="Proteomes" id="UP000034195">
    <property type="component" value="Unassembled WGS sequence"/>
</dbReference>
<dbReference type="EMBL" id="JJQM01000168">
    <property type="protein sequence ID" value="KKH51392.1"/>
    <property type="molecule type" value="Genomic_DNA"/>
</dbReference>
<evidence type="ECO:0000313" key="100">
    <source>
        <dbReference type="Proteomes" id="UP000034692"/>
    </source>
</evidence>
<evidence type="ECO:0000313" key="102">
    <source>
        <dbReference type="Proteomes" id="UP000034758"/>
    </source>
</evidence>
<dbReference type="EMBL" id="JJPD01000114">
    <property type="protein sequence ID" value="KKG40475.1"/>
    <property type="molecule type" value="Genomic_DNA"/>
</dbReference>
<evidence type="ECO:0000313" key="31">
    <source>
        <dbReference type="EMBL" id="KKH17632.1"/>
    </source>
</evidence>
<evidence type="ECO:0000313" key="62">
    <source>
        <dbReference type="Proteomes" id="UP000033885"/>
    </source>
</evidence>